<dbReference type="PROSITE" id="PS51384">
    <property type="entry name" value="FAD_FR"/>
    <property type="match status" value="1"/>
</dbReference>
<dbReference type="InterPro" id="IPR013113">
    <property type="entry name" value="SIP_FAD-bd"/>
</dbReference>
<dbReference type="InterPro" id="IPR017927">
    <property type="entry name" value="FAD-bd_FR_type"/>
</dbReference>
<dbReference type="PANTHER" id="PTHR30157">
    <property type="entry name" value="FERRIC REDUCTASE, NADPH-DEPENDENT"/>
    <property type="match status" value="1"/>
</dbReference>
<dbReference type="RefSeq" id="WP_189423794.1">
    <property type="nucleotide sequence ID" value="NZ_BMTC01000035.1"/>
</dbReference>
<dbReference type="PANTHER" id="PTHR30157:SF0">
    <property type="entry name" value="NADPH-DEPENDENT FERRIC-CHELATE REDUCTASE"/>
    <property type="match status" value="1"/>
</dbReference>
<comment type="caution">
    <text evidence="2">The sequence shown here is derived from an EMBL/GenBank/DDBJ whole genome shotgun (WGS) entry which is preliminary data.</text>
</comment>
<name>A0ABQ3PZI1_9ACTN</name>
<proteinExistence type="predicted"/>
<dbReference type="Pfam" id="PF08021">
    <property type="entry name" value="FAD_binding_9"/>
    <property type="match status" value="1"/>
</dbReference>
<evidence type="ECO:0000313" key="2">
    <source>
        <dbReference type="EMBL" id="GHI30427.1"/>
    </source>
</evidence>
<dbReference type="CDD" id="cd06193">
    <property type="entry name" value="siderophore_interacting"/>
    <property type="match status" value="1"/>
</dbReference>
<dbReference type="Pfam" id="PF04954">
    <property type="entry name" value="SIP"/>
    <property type="match status" value="1"/>
</dbReference>
<feature type="domain" description="FAD-binding FR-type" evidence="1">
    <location>
        <begin position="12"/>
        <end position="148"/>
    </location>
</feature>
<dbReference type="Gene3D" id="2.40.30.10">
    <property type="entry name" value="Translation factors"/>
    <property type="match status" value="1"/>
</dbReference>
<reference evidence="2" key="1">
    <citation type="submission" date="2024-05" db="EMBL/GenBank/DDBJ databases">
        <title>Whole genome shotgun sequence of Streptomyces daghestanicus NBRC 12762.</title>
        <authorList>
            <person name="Komaki H."/>
            <person name="Tamura T."/>
        </authorList>
    </citation>
    <scope>NUCLEOTIDE SEQUENCE</scope>
    <source>
        <strain evidence="2">NBRC 12762</strain>
    </source>
</reference>
<gene>
    <name evidence="2" type="ORF">Sdagh_21570</name>
</gene>
<sequence>MSSRTRAERRDPRLFPATVVSGTRLTPNMQRVTVRGEALGAFPYRGYDHWFRLFFRCPHQERFHPPEVAAETWWKPYLAMPDETRPYCANYTVADFRAGAGELDIDVVVHRGADGSVEGGTAIWACSAEPGEELALLDQGVLYEAPEDASSVLLVADESGLPAVAGILRSLPADTVGRVLQEVPSAADRREPAGPPGVRVEWIVREDPHAVPGTAALAALRGLTDTDPGGYAFVVGEQRLATEGRRHLVATGMPKDRITFSGFWKADRP</sequence>
<dbReference type="GeneID" id="91554098"/>
<dbReference type="Proteomes" id="UP001052655">
    <property type="component" value="Unassembled WGS sequence"/>
</dbReference>
<keyword evidence="3" id="KW-1185">Reference proteome</keyword>
<organism evidence="2 3">
    <name type="scientific">Streptomyces daghestanicus</name>
    <dbReference type="NCBI Taxonomy" id="66885"/>
    <lineage>
        <taxon>Bacteria</taxon>
        <taxon>Bacillati</taxon>
        <taxon>Actinomycetota</taxon>
        <taxon>Actinomycetes</taxon>
        <taxon>Kitasatosporales</taxon>
        <taxon>Streptomycetaceae</taxon>
        <taxon>Streptomyces</taxon>
    </lineage>
</organism>
<evidence type="ECO:0000313" key="3">
    <source>
        <dbReference type="Proteomes" id="UP001052655"/>
    </source>
</evidence>
<evidence type="ECO:0000259" key="1">
    <source>
        <dbReference type="PROSITE" id="PS51384"/>
    </source>
</evidence>
<dbReference type="EMBL" id="BNDX01000008">
    <property type="protein sequence ID" value="GHI30427.1"/>
    <property type="molecule type" value="Genomic_DNA"/>
</dbReference>
<dbReference type="Gene3D" id="3.40.50.80">
    <property type="entry name" value="Nucleotide-binding domain of ferredoxin-NADP reductase (FNR) module"/>
    <property type="match status" value="1"/>
</dbReference>
<protein>
    <submittedName>
        <fullName evidence="2">Siderophore-interacting protein</fullName>
    </submittedName>
</protein>
<dbReference type="InterPro" id="IPR039261">
    <property type="entry name" value="FNR_nucleotide-bd"/>
</dbReference>
<accession>A0ABQ3PZI1</accession>
<dbReference type="InterPro" id="IPR039374">
    <property type="entry name" value="SIP_fam"/>
</dbReference>
<dbReference type="InterPro" id="IPR007037">
    <property type="entry name" value="SIP_rossman_dom"/>
</dbReference>